<proteinExistence type="predicted"/>
<accession>A0AAD4VGG3</accession>
<evidence type="ECO:0000313" key="3">
    <source>
        <dbReference type="Proteomes" id="UP001054821"/>
    </source>
</evidence>
<gene>
    <name evidence="2" type="ORF">L3X38_033129</name>
</gene>
<evidence type="ECO:0000256" key="1">
    <source>
        <dbReference type="SAM" id="MobiDB-lite"/>
    </source>
</evidence>
<reference evidence="2 3" key="1">
    <citation type="journal article" date="2022" name="G3 (Bethesda)">
        <title>Whole-genome sequence and methylome profiling of the almond [Prunus dulcis (Mill.) D.A. Webb] cultivar 'Nonpareil'.</title>
        <authorList>
            <person name="D'Amico-Willman K.M."/>
            <person name="Ouma W.Z."/>
            <person name="Meulia T."/>
            <person name="Sideli G.M."/>
            <person name="Gradziel T.M."/>
            <person name="Fresnedo-Ramirez J."/>
        </authorList>
    </citation>
    <scope>NUCLEOTIDE SEQUENCE [LARGE SCALE GENOMIC DNA]</scope>
    <source>
        <strain evidence="2">Clone GOH B32 T37-40</strain>
    </source>
</reference>
<organism evidence="2 3">
    <name type="scientific">Prunus dulcis</name>
    <name type="common">Almond</name>
    <name type="synonym">Amygdalus dulcis</name>
    <dbReference type="NCBI Taxonomy" id="3755"/>
    <lineage>
        <taxon>Eukaryota</taxon>
        <taxon>Viridiplantae</taxon>
        <taxon>Streptophyta</taxon>
        <taxon>Embryophyta</taxon>
        <taxon>Tracheophyta</taxon>
        <taxon>Spermatophyta</taxon>
        <taxon>Magnoliopsida</taxon>
        <taxon>eudicotyledons</taxon>
        <taxon>Gunneridae</taxon>
        <taxon>Pentapetalae</taxon>
        <taxon>rosids</taxon>
        <taxon>fabids</taxon>
        <taxon>Rosales</taxon>
        <taxon>Rosaceae</taxon>
        <taxon>Amygdaloideae</taxon>
        <taxon>Amygdaleae</taxon>
        <taxon>Prunus</taxon>
    </lineage>
</organism>
<keyword evidence="3" id="KW-1185">Reference proteome</keyword>
<dbReference type="AlphaFoldDB" id="A0AAD4VGG3"/>
<feature type="region of interest" description="Disordered" evidence="1">
    <location>
        <begin position="1"/>
        <end position="23"/>
    </location>
</feature>
<sequence length="98" mass="11189">MHGFLFKPTSRCQKSKQQGWDANDPKVRVTPNFCNQVLHDLLSCGLCKDLFSVNLDNVQVYWSSTPSPPKPPSPLVCKCTPQKTEWCMDCYIDMLITH</sequence>
<name>A0AAD4VGG3_PRUDU</name>
<comment type="caution">
    <text evidence="2">The sequence shown here is derived from an EMBL/GenBank/DDBJ whole genome shotgun (WGS) entry which is preliminary data.</text>
</comment>
<dbReference type="Proteomes" id="UP001054821">
    <property type="component" value="Chromosome 6"/>
</dbReference>
<dbReference type="EMBL" id="JAJFAZ020000006">
    <property type="protein sequence ID" value="KAI5324056.1"/>
    <property type="molecule type" value="Genomic_DNA"/>
</dbReference>
<feature type="compositionally biased region" description="Polar residues" evidence="1">
    <location>
        <begin position="10"/>
        <end position="20"/>
    </location>
</feature>
<protein>
    <submittedName>
        <fullName evidence="2">Uncharacterized protein</fullName>
    </submittedName>
</protein>
<evidence type="ECO:0000313" key="2">
    <source>
        <dbReference type="EMBL" id="KAI5324056.1"/>
    </source>
</evidence>